<dbReference type="InterPro" id="IPR011990">
    <property type="entry name" value="TPR-like_helical_dom_sf"/>
</dbReference>
<keyword evidence="2" id="KW-1185">Reference proteome</keyword>
<reference evidence="1 2" key="1">
    <citation type="journal article" date="2009" name="Stand. Genomic Sci.">
        <title>Complete genome sequence of Desulfotomaculum acetoxidans type strain (5575).</title>
        <authorList>
            <person name="Spring S."/>
            <person name="Lapidus A."/>
            <person name="Schroder M."/>
            <person name="Gleim D."/>
            <person name="Sims D."/>
            <person name="Meincke L."/>
            <person name="Glavina Del Rio T."/>
            <person name="Tice H."/>
            <person name="Copeland A."/>
            <person name="Cheng J.F."/>
            <person name="Lucas S."/>
            <person name="Chen F."/>
            <person name="Nolan M."/>
            <person name="Bruce D."/>
            <person name="Goodwin L."/>
            <person name="Pitluck S."/>
            <person name="Ivanova N."/>
            <person name="Mavromatis K."/>
            <person name="Mikhailova N."/>
            <person name="Pati A."/>
            <person name="Chen A."/>
            <person name="Palaniappan K."/>
            <person name="Land M."/>
            <person name="Hauser L."/>
            <person name="Chang Y.J."/>
            <person name="Jeffries C.D."/>
            <person name="Chain P."/>
            <person name="Saunders E."/>
            <person name="Brettin T."/>
            <person name="Detter J.C."/>
            <person name="Goker M."/>
            <person name="Bristow J."/>
            <person name="Eisen J.A."/>
            <person name="Markowitz V."/>
            <person name="Hugenholtz P."/>
            <person name="Kyrpides N.C."/>
            <person name="Klenk H.P."/>
            <person name="Han C."/>
        </authorList>
    </citation>
    <scope>NUCLEOTIDE SEQUENCE [LARGE SCALE GENOMIC DNA]</scope>
    <source>
        <strain evidence="2">ATCC 49208 / DSM 771 / VKM B-1644</strain>
    </source>
</reference>
<name>C8W4J1_DESAS</name>
<dbReference type="Proteomes" id="UP000002217">
    <property type="component" value="Chromosome"/>
</dbReference>
<accession>C8W4J1</accession>
<protein>
    <submittedName>
        <fullName evidence="1">Uncharacterized protein</fullName>
    </submittedName>
</protein>
<dbReference type="EMBL" id="CP001720">
    <property type="protein sequence ID" value="ACV63877.1"/>
    <property type="molecule type" value="Genomic_DNA"/>
</dbReference>
<dbReference type="eggNOG" id="COG0463">
    <property type="taxonomic scope" value="Bacteria"/>
</dbReference>
<organism evidence="1 2">
    <name type="scientific">Desulfofarcimen acetoxidans (strain ATCC 49208 / DSM 771 / KCTC 5769 / VKM B-1644 / 5575)</name>
    <name type="common">Desulfotomaculum acetoxidans</name>
    <dbReference type="NCBI Taxonomy" id="485916"/>
    <lineage>
        <taxon>Bacteria</taxon>
        <taxon>Bacillati</taxon>
        <taxon>Bacillota</taxon>
        <taxon>Clostridia</taxon>
        <taxon>Eubacteriales</taxon>
        <taxon>Peptococcaceae</taxon>
        <taxon>Desulfofarcimen</taxon>
    </lineage>
</organism>
<gene>
    <name evidence="1" type="ordered locus">Dtox_3126</name>
</gene>
<dbReference type="HOGENOM" id="CLU_1977912_0_0_9"/>
<dbReference type="SUPFAM" id="SSF48452">
    <property type="entry name" value="TPR-like"/>
    <property type="match status" value="1"/>
</dbReference>
<dbReference type="Gene3D" id="1.25.40.10">
    <property type="entry name" value="Tetratricopeptide repeat domain"/>
    <property type="match status" value="1"/>
</dbReference>
<dbReference type="AlphaFoldDB" id="C8W4J1"/>
<dbReference type="KEGG" id="dae:Dtox_3126"/>
<evidence type="ECO:0000313" key="2">
    <source>
        <dbReference type="Proteomes" id="UP000002217"/>
    </source>
</evidence>
<evidence type="ECO:0000313" key="1">
    <source>
        <dbReference type="EMBL" id="ACV63877.1"/>
    </source>
</evidence>
<dbReference type="STRING" id="485916.Dtox_3126"/>
<proteinExistence type="predicted"/>
<sequence>MRYITRSYNTKRDLAETKKWLYKAIAECPTVREPYVDMARLGYELKDWLLVYLMLEETLKIKDEPFSYLVEESSWDNTIYDLGSIACYWIGMFEKAYELARIASGMNPHDERLEHNLKIIKERITK</sequence>